<organism evidence="3 4">
    <name type="scientific">Atractosteus spatula</name>
    <name type="common">Alligator gar</name>
    <name type="synonym">Lepisosteus spatula</name>
    <dbReference type="NCBI Taxonomy" id="7917"/>
    <lineage>
        <taxon>Eukaryota</taxon>
        <taxon>Metazoa</taxon>
        <taxon>Chordata</taxon>
        <taxon>Craniata</taxon>
        <taxon>Vertebrata</taxon>
        <taxon>Euteleostomi</taxon>
        <taxon>Actinopterygii</taxon>
        <taxon>Neopterygii</taxon>
        <taxon>Holostei</taxon>
        <taxon>Semionotiformes</taxon>
        <taxon>Lepisosteidae</taxon>
        <taxon>Atractosteus</taxon>
    </lineage>
</organism>
<comment type="similarity">
    <text evidence="1">Belongs to the FAM221 family.</text>
</comment>
<dbReference type="PANTHER" id="PTHR31214">
    <property type="entry name" value="PROTEIN FAM221A-RELATED"/>
    <property type="match status" value="1"/>
</dbReference>
<evidence type="ECO:0000256" key="2">
    <source>
        <dbReference type="ARBA" id="ARBA00039630"/>
    </source>
</evidence>
<accession>A0A8J7NI19</accession>
<dbReference type="Proteomes" id="UP000736164">
    <property type="component" value="Unassembled WGS sequence"/>
</dbReference>
<dbReference type="AlphaFoldDB" id="A0A8J7NI19"/>
<evidence type="ECO:0000313" key="3">
    <source>
        <dbReference type="EMBL" id="MBN3313080.1"/>
    </source>
</evidence>
<dbReference type="InterPro" id="IPR026755">
    <property type="entry name" value="Fam221a/b"/>
</dbReference>
<evidence type="ECO:0000313" key="4">
    <source>
        <dbReference type="Proteomes" id="UP000736164"/>
    </source>
</evidence>
<feature type="non-terminal residue" evidence="3">
    <location>
        <position position="195"/>
    </location>
</feature>
<gene>
    <name evidence="3" type="primary">Fam221a_1</name>
    <name evidence="3" type="ORF">GTO95_0003474</name>
</gene>
<dbReference type="EMBL" id="JAAWVO010010186">
    <property type="protein sequence ID" value="MBN3313080.1"/>
    <property type="molecule type" value="Genomic_DNA"/>
</dbReference>
<comment type="caution">
    <text evidence="3">The sequence shown here is derived from an EMBL/GenBank/DDBJ whole genome shotgun (WGS) entry which is preliminary data.</text>
</comment>
<sequence>RIVGDDDGGQTFTPEEYEEYKRRVLPSRLRNRLYVSWGIPGGIDCKLIGPETPCFCTHRYKQHRTDFERLPERRPPLLPCRARGCGCESYRYVPLHGSRPARCSCKHAAEEHSAAPGLACRRCASCSGFRCPSTCGCGQPGYAHETLVETEEQRRARGRPVGRAVPYAAMGGLTGFSSLAEGYLRLDASGAGTGC</sequence>
<evidence type="ECO:0000256" key="1">
    <source>
        <dbReference type="ARBA" id="ARBA00011026"/>
    </source>
</evidence>
<proteinExistence type="inferred from homology"/>
<name>A0A8J7NI19_ATRSP</name>
<reference evidence="3" key="1">
    <citation type="journal article" date="2021" name="Cell">
        <title>Tracing the genetic footprints of vertebrate landing in non-teleost ray-finned fishes.</title>
        <authorList>
            <person name="Bi X."/>
            <person name="Wang K."/>
            <person name="Yang L."/>
            <person name="Pan H."/>
            <person name="Jiang H."/>
            <person name="Wei Q."/>
            <person name="Fang M."/>
            <person name="Yu H."/>
            <person name="Zhu C."/>
            <person name="Cai Y."/>
            <person name="He Y."/>
            <person name="Gan X."/>
            <person name="Zeng H."/>
            <person name="Yu D."/>
            <person name="Zhu Y."/>
            <person name="Jiang H."/>
            <person name="Qiu Q."/>
            <person name="Yang H."/>
            <person name="Zhang Y.E."/>
            <person name="Wang W."/>
            <person name="Zhu M."/>
            <person name="He S."/>
            <person name="Zhang G."/>
        </authorList>
    </citation>
    <scope>NUCLEOTIDE SEQUENCE</scope>
    <source>
        <strain evidence="3">Allg_001</strain>
    </source>
</reference>
<keyword evidence="4" id="KW-1185">Reference proteome</keyword>
<dbReference type="Pfam" id="PF14753">
    <property type="entry name" value="FAM221"/>
    <property type="match status" value="1"/>
</dbReference>
<feature type="non-terminal residue" evidence="3">
    <location>
        <position position="1"/>
    </location>
</feature>
<dbReference type="PANTHER" id="PTHR31214:SF2">
    <property type="entry name" value="PROTEIN FAM221A"/>
    <property type="match status" value="1"/>
</dbReference>
<protein>
    <recommendedName>
        <fullName evidence="2">Protein FAM221A</fullName>
    </recommendedName>
</protein>